<dbReference type="PANTHER" id="PTHR30543">
    <property type="entry name" value="CHROMATE REDUCTASE"/>
    <property type="match status" value="1"/>
</dbReference>
<feature type="domain" description="NADPH-dependent FMN reductase-like" evidence="1">
    <location>
        <begin position="5"/>
        <end position="145"/>
    </location>
</feature>
<dbReference type="PANTHER" id="PTHR30543:SF21">
    <property type="entry name" value="NAD(P)H-DEPENDENT FMN REDUCTASE LOT6"/>
    <property type="match status" value="1"/>
</dbReference>
<dbReference type="GO" id="GO:0005829">
    <property type="term" value="C:cytosol"/>
    <property type="evidence" value="ECO:0007669"/>
    <property type="project" value="TreeGrafter"/>
</dbReference>
<accession>A0A1H9HCR4</accession>
<dbReference type="AlphaFoldDB" id="A0A1H9HCR4"/>
<evidence type="ECO:0000313" key="3">
    <source>
        <dbReference type="Proteomes" id="UP000198634"/>
    </source>
</evidence>
<dbReference type="GO" id="GO:0016491">
    <property type="term" value="F:oxidoreductase activity"/>
    <property type="evidence" value="ECO:0007669"/>
    <property type="project" value="InterPro"/>
</dbReference>
<dbReference type="RefSeq" id="WP_090270238.1">
    <property type="nucleotide sequence ID" value="NZ_FOEP01000009.1"/>
</dbReference>
<evidence type="ECO:0000259" key="1">
    <source>
        <dbReference type="Pfam" id="PF03358"/>
    </source>
</evidence>
<dbReference type="GO" id="GO:0010181">
    <property type="term" value="F:FMN binding"/>
    <property type="evidence" value="ECO:0007669"/>
    <property type="project" value="TreeGrafter"/>
</dbReference>
<dbReference type="Gene3D" id="3.40.50.360">
    <property type="match status" value="1"/>
</dbReference>
<reference evidence="2 3" key="1">
    <citation type="submission" date="2016-10" db="EMBL/GenBank/DDBJ databases">
        <authorList>
            <person name="de Groot N.N."/>
        </authorList>
    </citation>
    <scope>NUCLEOTIDE SEQUENCE [LARGE SCALE GENOMIC DNA]</scope>
    <source>
        <strain evidence="2 3">DSM 22007</strain>
    </source>
</reference>
<dbReference type="Proteomes" id="UP000198634">
    <property type="component" value="Unassembled WGS sequence"/>
</dbReference>
<dbReference type="InterPro" id="IPR029039">
    <property type="entry name" value="Flavoprotein-like_sf"/>
</dbReference>
<evidence type="ECO:0000313" key="2">
    <source>
        <dbReference type="EMBL" id="SEQ60026.1"/>
    </source>
</evidence>
<sequence length="184" mass="20017">MTIGVSMLVGSSRAGSLNERLAKAIERLAPKELVFERVKIDDLPFCDADLEKSPPEQVLRLKATLDRNPAAFFVMPEFNRSLPAVLKNAIDIGSRPMAANSWRGKVVAMTGASPGAIGTAVGQQHLRQILSVIGANVMAGEAYISFSQPDLIADDGHIENESTRAFIQAYVDRFAEFAQRLCDQ</sequence>
<dbReference type="STRING" id="657014.SAMN04488092_10965"/>
<keyword evidence="3" id="KW-1185">Reference proteome</keyword>
<gene>
    <name evidence="2" type="ORF">SAMN04488092_10965</name>
</gene>
<name>A0A1H9HCR4_9RHOB</name>
<dbReference type="EMBL" id="FOEP01000009">
    <property type="protein sequence ID" value="SEQ60026.1"/>
    <property type="molecule type" value="Genomic_DNA"/>
</dbReference>
<organism evidence="2 3">
    <name type="scientific">Thalassovita taeanensis</name>
    <dbReference type="NCBI Taxonomy" id="657014"/>
    <lineage>
        <taxon>Bacteria</taxon>
        <taxon>Pseudomonadati</taxon>
        <taxon>Pseudomonadota</taxon>
        <taxon>Alphaproteobacteria</taxon>
        <taxon>Rhodobacterales</taxon>
        <taxon>Roseobacteraceae</taxon>
        <taxon>Thalassovita</taxon>
    </lineage>
</organism>
<proteinExistence type="predicted"/>
<dbReference type="OrthoDB" id="9812295at2"/>
<dbReference type="SUPFAM" id="SSF52218">
    <property type="entry name" value="Flavoproteins"/>
    <property type="match status" value="1"/>
</dbReference>
<dbReference type="Pfam" id="PF03358">
    <property type="entry name" value="FMN_red"/>
    <property type="match status" value="1"/>
</dbReference>
<protein>
    <submittedName>
        <fullName evidence="2">NAD(P)H-dependent FMN reductase</fullName>
    </submittedName>
</protein>
<dbReference type="InterPro" id="IPR005025">
    <property type="entry name" value="FMN_Rdtase-like_dom"/>
</dbReference>
<dbReference type="InterPro" id="IPR050712">
    <property type="entry name" value="NAD(P)H-dep_reductase"/>
</dbReference>